<keyword evidence="2" id="KW-1185">Reference proteome</keyword>
<protein>
    <submittedName>
        <fullName evidence="1">Uncharacterized protein</fullName>
    </submittedName>
</protein>
<evidence type="ECO:0000313" key="2">
    <source>
        <dbReference type="Proteomes" id="UP000182624"/>
    </source>
</evidence>
<name>A0A1I5PZI0_9FIRM</name>
<gene>
    <name evidence="1" type="ORF">SAMN04487928_101228</name>
</gene>
<reference evidence="2" key="1">
    <citation type="submission" date="2016-10" db="EMBL/GenBank/DDBJ databases">
        <authorList>
            <person name="Varghese N."/>
            <person name="Submissions S."/>
        </authorList>
    </citation>
    <scope>NUCLEOTIDE SEQUENCE [LARGE SCALE GENOMIC DNA]</scope>
    <source>
        <strain evidence="2">P18</strain>
    </source>
</reference>
<sequence length="34" mass="3672">MSFVYAEKINDTLDIMCDTKVGLDGSVGASFSKE</sequence>
<accession>A0A1I5PZI0</accession>
<evidence type="ECO:0000313" key="1">
    <source>
        <dbReference type="EMBL" id="SFP39473.1"/>
    </source>
</evidence>
<dbReference type="EMBL" id="FOXO01000001">
    <property type="protein sequence ID" value="SFP39473.1"/>
    <property type="molecule type" value="Genomic_DNA"/>
</dbReference>
<dbReference type="AlphaFoldDB" id="A0A1I5PZI0"/>
<dbReference type="Proteomes" id="UP000182624">
    <property type="component" value="Unassembled WGS sequence"/>
</dbReference>
<organism evidence="1 2">
    <name type="scientific">Butyrivibrio proteoclasticus</name>
    <dbReference type="NCBI Taxonomy" id="43305"/>
    <lineage>
        <taxon>Bacteria</taxon>
        <taxon>Bacillati</taxon>
        <taxon>Bacillota</taxon>
        <taxon>Clostridia</taxon>
        <taxon>Lachnospirales</taxon>
        <taxon>Lachnospiraceae</taxon>
        <taxon>Butyrivibrio</taxon>
    </lineage>
</organism>
<proteinExistence type="predicted"/>